<feature type="compositionally biased region" description="Acidic residues" evidence="8">
    <location>
        <begin position="407"/>
        <end position="419"/>
    </location>
</feature>
<evidence type="ECO:0000313" key="13">
    <source>
        <dbReference type="Proteomes" id="UP001211065"/>
    </source>
</evidence>
<evidence type="ECO:0000256" key="4">
    <source>
        <dbReference type="ARBA" id="ARBA00022553"/>
    </source>
</evidence>
<dbReference type="GO" id="GO:0005634">
    <property type="term" value="C:nucleus"/>
    <property type="evidence" value="ECO:0007669"/>
    <property type="project" value="UniProtKB-SubCell"/>
</dbReference>
<evidence type="ECO:0000256" key="2">
    <source>
        <dbReference type="ARBA" id="ARBA00004245"/>
    </source>
</evidence>
<dbReference type="SUPFAM" id="SSF50729">
    <property type="entry name" value="PH domain-like"/>
    <property type="match status" value="1"/>
</dbReference>
<feature type="domain" description="WH1" evidence="10">
    <location>
        <begin position="13"/>
        <end position="120"/>
    </location>
</feature>
<sequence length="419" mass="46305">MSTLNPEDEENIKRVVVDDVLAVTVCRLYFAEGKNWNFKFVGALVLTKNSKSICFFKLVELNPLRAVWEYQIPNSDIKYEADRNYFHSFLKNDCMTGFNFADENEAENFLKKFKSRNEHPVVSKSNSYTQLSNPPIISKSNSNVGLQDISRNSTISNSKTEKPEKKEKSIFGFKKKKEKKTKLDKSMIGNPTDFVHKSHVGYTPATGFKAENIPFEWKAVFARAGITEEQLSDKKTQKFVMNFMQENYNSSNAPAKNQVSSTSVSKPKRTPPPPPPSRKSASQTSRTHESGLHAVATKPPVPSYDNRPEFNDRPVPPPPVQSKGGPPQTPSKPANVNKKVSSGGPDTGDLLASIRNAGIASLKKVETPTDSPQSTIRNSPSAGGGIDDMATALAQALANRRAGVADTSDEEESDDEEWD</sequence>
<dbReference type="InterPro" id="IPR011993">
    <property type="entry name" value="PH-like_dom_sf"/>
</dbReference>
<protein>
    <recommendedName>
        <fullName evidence="14">Neural Wiskott-Aldrich syndrome protein</fullName>
    </recommendedName>
</protein>
<dbReference type="SMART" id="SM00285">
    <property type="entry name" value="PBD"/>
    <property type="match status" value="1"/>
</dbReference>
<dbReference type="GO" id="GO:0005856">
    <property type="term" value="C:cytoskeleton"/>
    <property type="evidence" value="ECO:0007669"/>
    <property type="project" value="UniProtKB-SubCell"/>
</dbReference>
<keyword evidence="6" id="KW-0206">Cytoskeleton</keyword>
<evidence type="ECO:0000256" key="3">
    <source>
        <dbReference type="ARBA" id="ARBA00022490"/>
    </source>
</evidence>
<evidence type="ECO:0008006" key="14">
    <source>
        <dbReference type="Google" id="ProtNLM"/>
    </source>
</evidence>
<dbReference type="SUPFAM" id="SSF47912">
    <property type="entry name" value="Wiscott-Aldrich syndrome protein, WASP, C-terminal domain"/>
    <property type="match status" value="1"/>
</dbReference>
<dbReference type="InterPro" id="IPR033927">
    <property type="entry name" value="WASPfam_EVH1"/>
</dbReference>
<keyword evidence="13" id="KW-1185">Reference proteome</keyword>
<dbReference type="Gene3D" id="3.90.810.10">
    <property type="entry name" value="CRIB domain"/>
    <property type="match status" value="1"/>
</dbReference>
<evidence type="ECO:0000313" key="12">
    <source>
        <dbReference type="EMBL" id="KAJ3215416.1"/>
    </source>
</evidence>
<dbReference type="GO" id="GO:0003779">
    <property type="term" value="F:actin binding"/>
    <property type="evidence" value="ECO:0007669"/>
    <property type="project" value="InterPro"/>
</dbReference>
<evidence type="ECO:0000256" key="5">
    <source>
        <dbReference type="ARBA" id="ARBA00022737"/>
    </source>
</evidence>
<comment type="caution">
    <text evidence="12">The sequence shown here is derived from an EMBL/GenBank/DDBJ whole genome shotgun (WGS) entry which is preliminary data.</text>
</comment>
<feature type="domain" description="CRIB" evidence="9">
    <location>
        <begin position="188"/>
        <end position="201"/>
    </location>
</feature>
<feature type="compositionally biased region" description="Basic and acidic residues" evidence="8">
    <location>
        <begin position="159"/>
        <end position="169"/>
    </location>
</feature>
<accession>A0AAD5U193</accession>
<comment type="subcellular location">
    <subcellularLocation>
        <location evidence="2">Cytoplasm</location>
        <location evidence="2">Cytoskeleton</location>
    </subcellularLocation>
    <subcellularLocation>
        <location evidence="1">Nucleus</location>
    </subcellularLocation>
</comment>
<evidence type="ECO:0000259" key="11">
    <source>
        <dbReference type="PROSITE" id="PS51082"/>
    </source>
</evidence>
<dbReference type="PROSITE" id="PS50229">
    <property type="entry name" value="WH1"/>
    <property type="match status" value="1"/>
</dbReference>
<evidence type="ECO:0000259" key="9">
    <source>
        <dbReference type="PROSITE" id="PS50108"/>
    </source>
</evidence>
<proteinExistence type="predicted"/>
<gene>
    <name evidence="12" type="ORF">HK099_006375</name>
</gene>
<dbReference type="EMBL" id="JADGJW010000544">
    <property type="protein sequence ID" value="KAJ3215416.1"/>
    <property type="molecule type" value="Genomic_DNA"/>
</dbReference>
<evidence type="ECO:0000256" key="7">
    <source>
        <dbReference type="ARBA" id="ARBA00023242"/>
    </source>
</evidence>
<dbReference type="Proteomes" id="UP001211065">
    <property type="component" value="Unassembled WGS sequence"/>
</dbReference>
<feature type="compositionally biased region" description="Polar residues" evidence="8">
    <location>
        <begin position="249"/>
        <end position="258"/>
    </location>
</feature>
<dbReference type="Pfam" id="PF00786">
    <property type="entry name" value="PBD"/>
    <property type="match status" value="1"/>
</dbReference>
<dbReference type="Gene3D" id="6.10.280.150">
    <property type="match status" value="1"/>
</dbReference>
<dbReference type="GO" id="GO:0007015">
    <property type="term" value="P:actin filament organization"/>
    <property type="evidence" value="ECO:0007669"/>
    <property type="project" value="InterPro"/>
</dbReference>
<evidence type="ECO:0000256" key="8">
    <source>
        <dbReference type="SAM" id="MobiDB-lite"/>
    </source>
</evidence>
<reference evidence="12" key="1">
    <citation type="submission" date="2020-05" db="EMBL/GenBank/DDBJ databases">
        <title>Phylogenomic resolution of chytrid fungi.</title>
        <authorList>
            <person name="Stajich J.E."/>
            <person name="Amses K."/>
            <person name="Simmons R."/>
            <person name="Seto K."/>
            <person name="Myers J."/>
            <person name="Bonds A."/>
            <person name="Quandt C.A."/>
            <person name="Barry K."/>
            <person name="Liu P."/>
            <person name="Grigoriev I."/>
            <person name="Longcore J.E."/>
            <person name="James T.Y."/>
        </authorList>
    </citation>
    <scope>NUCLEOTIDE SEQUENCE</scope>
    <source>
        <strain evidence="12">JEL0476</strain>
    </source>
</reference>
<dbReference type="SMART" id="SM00461">
    <property type="entry name" value="WH1"/>
    <property type="match status" value="1"/>
</dbReference>
<feature type="region of interest" description="Disordered" evidence="8">
    <location>
        <begin position="138"/>
        <end position="176"/>
    </location>
</feature>
<keyword evidence="5" id="KW-0677">Repeat</keyword>
<name>A0AAD5U193_9FUNG</name>
<evidence type="ECO:0000256" key="1">
    <source>
        <dbReference type="ARBA" id="ARBA00004123"/>
    </source>
</evidence>
<dbReference type="InterPro" id="IPR000095">
    <property type="entry name" value="CRIB_dom"/>
</dbReference>
<evidence type="ECO:0000256" key="6">
    <source>
        <dbReference type="ARBA" id="ARBA00023212"/>
    </source>
</evidence>
<keyword evidence="4" id="KW-0597">Phosphoprotein</keyword>
<dbReference type="PANTHER" id="PTHR11202:SF36">
    <property type="entry name" value="ACTIN NUCLEATION-PROMOTING FACTOR WASL"/>
    <property type="match status" value="1"/>
</dbReference>
<dbReference type="PROSITE" id="PS50108">
    <property type="entry name" value="CRIB"/>
    <property type="match status" value="1"/>
</dbReference>
<dbReference type="Pfam" id="PF00568">
    <property type="entry name" value="WH1"/>
    <property type="match status" value="1"/>
</dbReference>
<organism evidence="12 13">
    <name type="scientific">Clydaea vesicula</name>
    <dbReference type="NCBI Taxonomy" id="447962"/>
    <lineage>
        <taxon>Eukaryota</taxon>
        <taxon>Fungi</taxon>
        <taxon>Fungi incertae sedis</taxon>
        <taxon>Chytridiomycota</taxon>
        <taxon>Chytridiomycota incertae sedis</taxon>
        <taxon>Chytridiomycetes</taxon>
        <taxon>Lobulomycetales</taxon>
        <taxon>Lobulomycetaceae</taxon>
        <taxon>Clydaea</taxon>
    </lineage>
</organism>
<dbReference type="CDD" id="cd01205">
    <property type="entry name" value="EVH1_WASP-like"/>
    <property type="match status" value="1"/>
</dbReference>
<dbReference type="InterPro" id="IPR000697">
    <property type="entry name" value="WH1/EVH1_dom"/>
</dbReference>
<keyword evidence="3" id="KW-0963">Cytoplasm</keyword>
<feature type="compositionally biased region" description="Polar residues" evidence="8">
    <location>
        <begin position="149"/>
        <end position="158"/>
    </location>
</feature>
<dbReference type="InterPro" id="IPR003124">
    <property type="entry name" value="WH2_dom"/>
</dbReference>
<feature type="compositionally biased region" description="Polar residues" evidence="8">
    <location>
        <begin position="331"/>
        <end position="340"/>
    </location>
</feature>
<feature type="compositionally biased region" description="Polar residues" evidence="8">
    <location>
        <begin position="368"/>
        <end position="381"/>
    </location>
</feature>
<feature type="domain" description="WH2" evidence="11">
    <location>
        <begin position="346"/>
        <end position="365"/>
    </location>
</feature>
<evidence type="ECO:0000259" key="10">
    <source>
        <dbReference type="PROSITE" id="PS50229"/>
    </source>
</evidence>
<dbReference type="Pfam" id="PF02205">
    <property type="entry name" value="WH2"/>
    <property type="match status" value="1"/>
</dbReference>
<feature type="region of interest" description="Disordered" evidence="8">
    <location>
        <begin position="249"/>
        <end position="419"/>
    </location>
</feature>
<keyword evidence="7" id="KW-0539">Nucleus</keyword>
<dbReference type="Gene3D" id="2.30.29.30">
    <property type="entry name" value="Pleckstrin-homology domain (PH domain)/Phosphotyrosine-binding domain (PTB)"/>
    <property type="match status" value="1"/>
</dbReference>
<dbReference type="AlphaFoldDB" id="A0AAD5U193"/>
<dbReference type="InterPro" id="IPR036936">
    <property type="entry name" value="CRIB_dom_sf"/>
</dbReference>
<dbReference type="PROSITE" id="PS51082">
    <property type="entry name" value="WH2"/>
    <property type="match status" value="1"/>
</dbReference>
<dbReference type="PANTHER" id="PTHR11202">
    <property type="entry name" value="SPROUTY-RELATED, EVH1 DOMAIN-CONTAINING PROTEIN FAMILY MEMBER"/>
    <property type="match status" value="1"/>
</dbReference>
<dbReference type="InterPro" id="IPR011026">
    <property type="entry name" value="WAS_C"/>
</dbReference>